<proteinExistence type="predicted"/>
<protein>
    <submittedName>
        <fullName evidence="1">Uncharacterized protein</fullName>
    </submittedName>
</protein>
<reference evidence="1 2" key="1">
    <citation type="journal article" date="2015" name="Nature">
        <title>rRNA introns, odd ribosomes, and small enigmatic genomes across a large radiation of phyla.</title>
        <authorList>
            <person name="Brown C.T."/>
            <person name="Hug L.A."/>
            <person name="Thomas B.C."/>
            <person name="Sharon I."/>
            <person name="Castelle C.J."/>
            <person name="Singh A."/>
            <person name="Wilkins M.J."/>
            <person name="Williams K.H."/>
            <person name="Banfield J.F."/>
        </authorList>
    </citation>
    <scope>NUCLEOTIDE SEQUENCE [LARGE SCALE GENOMIC DNA]</scope>
</reference>
<evidence type="ECO:0000313" key="2">
    <source>
        <dbReference type="Proteomes" id="UP000033881"/>
    </source>
</evidence>
<dbReference type="Proteomes" id="UP000033881">
    <property type="component" value="Unassembled WGS sequence"/>
</dbReference>
<dbReference type="STRING" id="1618574.UT24_C0004G0039"/>
<dbReference type="AlphaFoldDB" id="A0A0G0MM39"/>
<name>A0A0G0MM39_9BACT</name>
<accession>A0A0G0MM39</accession>
<evidence type="ECO:0000313" key="1">
    <source>
        <dbReference type="EMBL" id="KKR01476.1"/>
    </source>
</evidence>
<sequence length="349" mass="37323">MQRDVLNQAAVAEADIIGTQARAPANPHVPIHQADVGTTTTGIHRLVPANNLQPLPLAAHHQAAVEQITTGIRQHVCVSRQLQPAILLPRAVRLTIIGITIPVLANIMRHRRLPATHHQAAAAVKNTGILHPVLASHSEAVVRLLKGAAQAITGTLPHAPAVLKEQLLLAVLHHPDAARITIGISTTVPASRIKQQLPATLPPKVVPQTNTGITQHVLVDLTQAELLPAILRHMAVATITIGIPIRARVSPQPHLVVLQQMVVEIIITGITTTVLAKHTREQLRLVIHLPLVVATTITGIQQVVCVNPVQTSLPAMPQVRVVELIPIGIPTHVPVTPTIRITSKRILTG</sequence>
<organism evidence="1 2">
    <name type="scientific">Candidatus Woesebacteria bacterium GW2011_GWB1_39_12</name>
    <dbReference type="NCBI Taxonomy" id="1618574"/>
    <lineage>
        <taxon>Bacteria</taxon>
        <taxon>Candidatus Woeseibacteriota</taxon>
    </lineage>
</organism>
<dbReference type="EMBL" id="LBWB01000004">
    <property type="protein sequence ID" value="KKR01476.1"/>
    <property type="molecule type" value="Genomic_DNA"/>
</dbReference>
<comment type="caution">
    <text evidence="1">The sequence shown here is derived from an EMBL/GenBank/DDBJ whole genome shotgun (WGS) entry which is preliminary data.</text>
</comment>
<gene>
    <name evidence="1" type="ORF">UT24_C0004G0039</name>
</gene>